<dbReference type="Proteomes" id="UP000792457">
    <property type="component" value="Unassembled WGS sequence"/>
</dbReference>
<gene>
    <name evidence="2" type="ORF">J437_LFUL008756</name>
</gene>
<dbReference type="Pfam" id="PF03372">
    <property type="entry name" value="Exo_endo_phos"/>
    <property type="match status" value="1"/>
</dbReference>
<evidence type="ECO:0000259" key="1">
    <source>
        <dbReference type="Pfam" id="PF03372"/>
    </source>
</evidence>
<name>A0A8K0K429_LADFU</name>
<dbReference type="OrthoDB" id="10253982at2759"/>
<reference evidence="2" key="1">
    <citation type="submission" date="2013-04" db="EMBL/GenBank/DDBJ databases">
        <authorList>
            <person name="Qu J."/>
            <person name="Murali S.C."/>
            <person name="Bandaranaike D."/>
            <person name="Bellair M."/>
            <person name="Blankenburg K."/>
            <person name="Chao H."/>
            <person name="Dinh H."/>
            <person name="Doddapaneni H."/>
            <person name="Downs B."/>
            <person name="Dugan-Rocha S."/>
            <person name="Elkadiri S."/>
            <person name="Gnanaolivu R.D."/>
            <person name="Hernandez B."/>
            <person name="Javaid M."/>
            <person name="Jayaseelan J.C."/>
            <person name="Lee S."/>
            <person name="Li M."/>
            <person name="Ming W."/>
            <person name="Munidasa M."/>
            <person name="Muniz J."/>
            <person name="Nguyen L."/>
            <person name="Ongeri F."/>
            <person name="Osuji N."/>
            <person name="Pu L.-L."/>
            <person name="Puazo M."/>
            <person name="Qu C."/>
            <person name="Quiroz J."/>
            <person name="Raj R."/>
            <person name="Weissenberger G."/>
            <person name="Xin Y."/>
            <person name="Zou X."/>
            <person name="Han Y."/>
            <person name="Richards S."/>
            <person name="Worley K."/>
            <person name="Muzny D."/>
            <person name="Gibbs R."/>
        </authorList>
    </citation>
    <scope>NUCLEOTIDE SEQUENCE</scope>
    <source>
        <strain evidence="2">Sampled in the wild</strain>
    </source>
</reference>
<dbReference type="PANTHER" id="PTHR12121:SF34">
    <property type="entry name" value="PROTEIN ANGEL"/>
    <property type="match status" value="1"/>
</dbReference>
<comment type="caution">
    <text evidence="2">The sequence shown here is derived from an EMBL/GenBank/DDBJ whole genome shotgun (WGS) entry which is preliminary data.</text>
</comment>
<evidence type="ECO:0000313" key="2">
    <source>
        <dbReference type="EMBL" id="KAG8227950.1"/>
    </source>
</evidence>
<organism evidence="2 3">
    <name type="scientific">Ladona fulva</name>
    <name type="common">Scarce chaser dragonfly</name>
    <name type="synonym">Libellula fulva</name>
    <dbReference type="NCBI Taxonomy" id="123851"/>
    <lineage>
        <taxon>Eukaryota</taxon>
        <taxon>Metazoa</taxon>
        <taxon>Ecdysozoa</taxon>
        <taxon>Arthropoda</taxon>
        <taxon>Hexapoda</taxon>
        <taxon>Insecta</taxon>
        <taxon>Pterygota</taxon>
        <taxon>Palaeoptera</taxon>
        <taxon>Odonata</taxon>
        <taxon>Epiprocta</taxon>
        <taxon>Anisoptera</taxon>
        <taxon>Libelluloidea</taxon>
        <taxon>Libellulidae</taxon>
        <taxon>Ladona</taxon>
    </lineage>
</organism>
<dbReference type="Gene3D" id="3.60.10.10">
    <property type="entry name" value="Endonuclease/exonuclease/phosphatase"/>
    <property type="match status" value="1"/>
</dbReference>
<accession>A0A8K0K429</accession>
<dbReference type="InterPro" id="IPR005135">
    <property type="entry name" value="Endo/exonuclease/phosphatase"/>
</dbReference>
<evidence type="ECO:0000313" key="3">
    <source>
        <dbReference type="Proteomes" id="UP000792457"/>
    </source>
</evidence>
<keyword evidence="3" id="KW-1185">Reference proteome</keyword>
<dbReference type="EMBL" id="KZ308351">
    <property type="protein sequence ID" value="KAG8227950.1"/>
    <property type="molecule type" value="Genomic_DNA"/>
</dbReference>
<dbReference type="AlphaFoldDB" id="A0A8K0K429"/>
<proteinExistence type="predicted"/>
<protein>
    <recommendedName>
        <fullName evidence="1">Endonuclease/exonuclease/phosphatase domain-containing protein</fullName>
    </recommendedName>
</protein>
<dbReference type="InterPro" id="IPR036691">
    <property type="entry name" value="Endo/exonu/phosph_ase_sf"/>
</dbReference>
<dbReference type="InterPro" id="IPR050410">
    <property type="entry name" value="CCR4/nocturin_mRNA_transcr"/>
</dbReference>
<feature type="domain" description="Endonuclease/exonuclease/phosphatase" evidence="1">
    <location>
        <begin position="277"/>
        <end position="639"/>
    </location>
</feature>
<sequence length="647" mass="74692">MWRQARNFELDKIYVVRAVELSSSLSCIKVYPQLLGIFANSTLKYLFKELDVLILSSTLPKKLFCRSVPSHKYKRSIVLSERLFRSFYLAREKKIFLSFLFPWGLIPKEVSNQNIGKLEGIAVKAFHRLKSSKYNLCTEIDGFYSKYSFKYQVFPRGKSKMSDDDCILVENENTDNSDAIIVFEKLNSVEIVQETGSSSINSESIERTQVLVTEGKNDELKPETEDDDVIECTYDSNKGRCALLRLDDLRQWEYTTAGKEYNSSGPQSSDKLCFTIMSYNVLSQDLLENHPHLYYDHDPNVLSWEYRSERLLEEIKCAAPDILCLQEVQKSHLESFYQPRLRELGYEGIYKKRTGNKPDGVAIYFKSSTFKLVEHLSVEFMQPILPVLNRDNVALIARLSSQKSPTLPHLCIATTHLLYNPRRIDVKLAQIQLLLAEIERMAFYKQGSPPSYYPVILTGDFNVTPKSSVYRLITAGNLWDTDVTDEMIDVLGITNNCQHVSLLTSRDSMQNQQIDRLFQISKLRIFNSDYVEELSKMEPAKDPPKEPHECSVERHRNHLSHNFILNSVYKHRNSRGKEVTTKQERWVTVDYIFYSCASREKNWDPVEGNLKLLARYGLMSKYDCDSYGPIPNLASPSDHFPLISTKN</sequence>
<dbReference type="PANTHER" id="PTHR12121">
    <property type="entry name" value="CARBON CATABOLITE REPRESSOR PROTEIN 4"/>
    <property type="match status" value="1"/>
</dbReference>
<dbReference type="SUPFAM" id="SSF56219">
    <property type="entry name" value="DNase I-like"/>
    <property type="match status" value="1"/>
</dbReference>
<dbReference type="GO" id="GO:0000175">
    <property type="term" value="F:3'-5'-RNA exonuclease activity"/>
    <property type="evidence" value="ECO:0007669"/>
    <property type="project" value="TreeGrafter"/>
</dbReference>
<reference evidence="2" key="2">
    <citation type="submission" date="2017-10" db="EMBL/GenBank/DDBJ databases">
        <title>Ladona fulva Genome sequencing and assembly.</title>
        <authorList>
            <person name="Murali S."/>
            <person name="Richards S."/>
            <person name="Bandaranaike D."/>
            <person name="Bellair M."/>
            <person name="Blankenburg K."/>
            <person name="Chao H."/>
            <person name="Dinh H."/>
            <person name="Doddapaneni H."/>
            <person name="Dugan-Rocha S."/>
            <person name="Elkadiri S."/>
            <person name="Gnanaolivu R."/>
            <person name="Hernandez B."/>
            <person name="Skinner E."/>
            <person name="Javaid M."/>
            <person name="Lee S."/>
            <person name="Li M."/>
            <person name="Ming W."/>
            <person name="Munidasa M."/>
            <person name="Muniz J."/>
            <person name="Nguyen L."/>
            <person name="Hughes D."/>
            <person name="Osuji N."/>
            <person name="Pu L.-L."/>
            <person name="Puazo M."/>
            <person name="Qu C."/>
            <person name="Quiroz J."/>
            <person name="Raj R."/>
            <person name="Weissenberger G."/>
            <person name="Xin Y."/>
            <person name="Zou X."/>
            <person name="Han Y."/>
            <person name="Worley K."/>
            <person name="Muzny D."/>
            <person name="Gibbs R."/>
        </authorList>
    </citation>
    <scope>NUCLEOTIDE SEQUENCE</scope>
    <source>
        <strain evidence="2">Sampled in the wild</strain>
    </source>
</reference>